<accession>A0A2N5ZCZ5</accession>
<name>A0A2N5ZCZ5_MUIH1</name>
<organism evidence="1 2">
    <name type="scientific">Muiribacterium halophilum</name>
    <dbReference type="NCBI Taxonomy" id="2053465"/>
    <lineage>
        <taxon>Bacteria</taxon>
        <taxon>Candidatus Muiribacteriota</taxon>
        <taxon>Candidatus Muiribacteriia</taxon>
        <taxon>Candidatus Muiribacteriales</taxon>
        <taxon>Candidatus Muiribacteriaceae</taxon>
        <taxon>Candidatus Muiribacterium</taxon>
    </lineage>
</organism>
<evidence type="ECO:0000313" key="2">
    <source>
        <dbReference type="Proteomes" id="UP000234857"/>
    </source>
</evidence>
<dbReference type="EMBL" id="PKTG01000112">
    <property type="protein sequence ID" value="PLX16527.1"/>
    <property type="molecule type" value="Genomic_DNA"/>
</dbReference>
<dbReference type="AlphaFoldDB" id="A0A2N5ZCZ5"/>
<protein>
    <submittedName>
        <fullName evidence="1">Uncharacterized protein</fullName>
    </submittedName>
</protein>
<evidence type="ECO:0000313" key="1">
    <source>
        <dbReference type="EMBL" id="PLX16527.1"/>
    </source>
</evidence>
<sequence>MKNTYNNLFYIIFLFIILLNVIGCSSSDDSESIFYRLTKKDRVLSVSGEGVFQPVNEVNVMVPMGVYSTIAEIEDE</sequence>
<reference evidence="1 2" key="1">
    <citation type="submission" date="2017-11" db="EMBL/GenBank/DDBJ databases">
        <title>Genome-resolved metagenomics identifies genetic mobility, metabolic interactions, and unexpected diversity in perchlorate-reducing communities.</title>
        <authorList>
            <person name="Barnum T.P."/>
            <person name="Figueroa I.A."/>
            <person name="Carlstrom C.I."/>
            <person name="Lucas L.N."/>
            <person name="Engelbrektson A.L."/>
            <person name="Coates J.D."/>
        </authorList>
    </citation>
    <scope>NUCLEOTIDE SEQUENCE [LARGE SCALE GENOMIC DNA]</scope>
    <source>
        <strain evidence="1">BM706</strain>
    </source>
</reference>
<proteinExistence type="predicted"/>
<dbReference type="Proteomes" id="UP000234857">
    <property type="component" value="Unassembled WGS sequence"/>
</dbReference>
<comment type="caution">
    <text evidence="1">The sequence shown here is derived from an EMBL/GenBank/DDBJ whole genome shotgun (WGS) entry which is preliminary data.</text>
</comment>
<gene>
    <name evidence="1" type="ORF">C0601_10045</name>
</gene>